<dbReference type="Pfam" id="PF00023">
    <property type="entry name" value="Ank"/>
    <property type="match status" value="1"/>
</dbReference>
<dbReference type="SMART" id="SM00248">
    <property type="entry name" value="ANK"/>
    <property type="match status" value="5"/>
</dbReference>
<keyword evidence="1" id="KW-0677">Repeat</keyword>
<sequence length="219" mass="23870">TELGYLPIHSAARHGGPDVVRVFVEYANSHPEDGDLVNAQTNRGFTPLHLAARKGHAASLEVLVGEGRADPWIKMEDGLLPIHYAAWYGQPEAVRFFLKYNASHPGRGDMLNERDDDGDTPLSCAVLEGDVECVRLLLEAGADVTIANEDGQTPIDLAKNGSEISLCLIRVKYGNTPLHLAAGRRDLDSLKQLLEEDKASLWNKAEDGRLPIHTAAQFG</sequence>
<evidence type="ECO:0000256" key="1">
    <source>
        <dbReference type="ARBA" id="ARBA00022737"/>
    </source>
</evidence>
<dbReference type="InterPro" id="IPR036770">
    <property type="entry name" value="Ankyrin_rpt-contain_sf"/>
</dbReference>
<dbReference type="PANTHER" id="PTHR24189">
    <property type="entry name" value="MYOTROPHIN"/>
    <property type="match status" value="1"/>
</dbReference>
<dbReference type="InterPro" id="IPR002110">
    <property type="entry name" value="Ankyrin_rpt"/>
</dbReference>
<reference evidence="3" key="1">
    <citation type="submission" date="2020-11" db="EMBL/GenBank/DDBJ databases">
        <authorList>
            <person name="Tran Van P."/>
        </authorList>
    </citation>
    <scope>NUCLEOTIDE SEQUENCE</scope>
</reference>
<dbReference type="Gene3D" id="1.25.40.20">
    <property type="entry name" value="Ankyrin repeat-containing domain"/>
    <property type="match status" value="3"/>
</dbReference>
<evidence type="ECO:0000256" key="2">
    <source>
        <dbReference type="ARBA" id="ARBA00023043"/>
    </source>
</evidence>
<dbReference type="PROSITE" id="PS50088">
    <property type="entry name" value="ANK_REPEAT"/>
    <property type="match status" value="4"/>
</dbReference>
<dbReference type="InterPro" id="IPR050745">
    <property type="entry name" value="Multifunctional_regulatory"/>
</dbReference>
<organism evidence="3">
    <name type="scientific">Cyprideis torosa</name>
    <dbReference type="NCBI Taxonomy" id="163714"/>
    <lineage>
        <taxon>Eukaryota</taxon>
        <taxon>Metazoa</taxon>
        <taxon>Ecdysozoa</taxon>
        <taxon>Arthropoda</taxon>
        <taxon>Crustacea</taxon>
        <taxon>Oligostraca</taxon>
        <taxon>Ostracoda</taxon>
        <taxon>Podocopa</taxon>
        <taxon>Podocopida</taxon>
        <taxon>Cytherocopina</taxon>
        <taxon>Cytheroidea</taxon>
        <taxon>Cytherideidae</taxon>
        <taxon>Cyprideis</taxon>
    </lineage>
</organism>
<feature type="non-terminal residue" evidence="3">
    <location>
        <position position="219"/>
    </location>
</feature>
<dbReference type="PROSITE" id="PS50297">
    <property type="entry name" value="ANK_REP_REGION"/>
    <property type="match status" value="4"/>
</dbReference>
<protein>
    <submittedName>
        <fullName evidence="3">Uncharacterized protein</fullName>
    </submittedName>
</protein>
<dbReference type="EMBL" id="OB716998">
    <property type="protein sequence ID" value="CAD7239147.1"/>
    <property type="molecule type" value="Genomic_DNA"/>
</dbReference>
<keyword evidence="2" id="KW-0040">ANK repeat</keyword>
<proteinExistence type="predicted"/>
<name>A0A7R8X1M2_9CRUS</name>
<dbReference type="AlphaFoldDB" id="A0A7R8X1M2"/>
<dbReference type="Pfam" id="PF12796">
    <property type="entry name" value="Ank_2"/>
    <property type="match status" value="1"/>
</dbReference>
<feature type="non-terminal residue" evidence="3">
    <location>
        <position position="1"/>
    </location>
</feature>
<gene>
    <name evidence="3" type="ORF">CTOB1V02_LOCUS16962</name>
</gene>
<evidence type="ECO:0000313" key="3">
    <source>
        <dbReference type="EMBL" id="CAD7239147.1"/>
    </source>
</evidence>
<dbReference type="OrthoDB" id="426293at2759"/>
<dbReference type="SUPFAM" id="SSF48403">
    <property type="entry name" value="Ankyrin repeat"/>
    <property type="match status" value="1"/>
</dbReference>
<dbReference type="PRINTS" id="PR01415">
    <property type="entry name" value="ANKYRIN"/>
</dbReference>
<accession>A0A7R8X1M2</accession>
<dbReference type="Pfam" id="PF13637">
    <property type="entry name" value="Ank_4"/>
    <property type="match status" value="1"/>
</dbReference>